<name>A0AAV4I3T5_9GAST</name>
<keyword evidence="2" id="KW-1185">Reference proteome</keyword>
<dbReference type="AlphaFoldDB" id="A0AAV4I3T5"/>
<comment type="caution">
    <text evidence="1">The sequence shown here is derived from an EMBL/GenBank/DDBJ whole genome shotgun (WGS) entry which is preliminary data.</text>
</comment>
<dbReference type="EMBL" id="BMAT01013036">
    <property type="protein sequence ID" value="GFS04540.1"/>
    <property type="molecule type" value="Genomic_DNA"/>
</dbReference>
<organism evidence="1 2">
    <name type="scientific">Elysia marginata</name>
    <dbReference type="NCBI Taxonomy" id="1093978"/>
    <lineage>
        <taxon>Eukaryota</taxon>
        <taxon>Metazoa</taxon>
        <taxon>Spiralia</taxon>
        <taxon>Lophotrochozoa</taxon>
        <taxon>Mollusca</taxon>
        <taxon>Gastropoda</taxon>
        <taxon>Heterobranchia</taxon>
        <taxon>Euthyneura</taxon>
        <taxon>Panpulmonata</taxon>
        <taxon>Sacoglossa</taxon>
        <taxon>Placobranchoidea</taxon>
        <taxon>Plakobranchidae</taxon>
        <taxon>Elysia</taxon>
    </lineage>
</organism>
<dbReference type="Proteomes" id="UP000762676">
    <property type="component" value="Unassembled WGS sequence"/>
</dbReference>
<gene>
    <name evidence="1" type="ORF">ElyMa_006497300</name>
</gene>
<accession>A0AAV4I3T5</accession>
<evidence type="ECO:0000313" key="1">
    <source>
        <dbReference type="EMBL" id="GFS04540.1"/>
    </source>
</evidence>
<evidence type="ECO:0000313" key="2">
    <source>
        <dbReference type="Proteomes" id="UP000762676"/>
    </source>
</evidence>
<proteinExistence type="predicted"/>
<reference evidence="1 2" key="1">
    <citation type="journal article" date="2021" name="Elife">
        <title>Chloroplast acquisition without the gene transfer in kleptoplastic sea slugs, Plakobranchus ocellatus.</title>
        <authorList>
            <person name="Maeda T."/>
            <person name="Takahashi S."/>
            <person name="Yoshida T."/>
            <person name="Shimamura S."/>
            <person name="Takaki Y."/>
            <person name="Nagai Y."/>
            <person name="Toyoda A."/>
            <person name="Suzuki Y."/>
            <person name="Arimoto A."/>
            <person name="Ishii H."/>
            <person name="Satoh N."/>
            <person name="Nishiyama T."/>
            <person name="Hasebe M."/>
            <person name="Maruyama T."/>
            <person name="Minagawa J."/>
            <person name="Obokata J."/>
            <person name="Shigenobu S."/>
        </authorList>
    </citation>
    <scope>NUCLEOTIDE SEQUENCE [LARGE SCALE GENOMIC DNA]</scope>
</reference>
<sequence length="94" mass="9871">MASRQPTHCHILRHGSRAIATYGVTAADPLPHTASRQPGHCHIRRHGSRAIATYGVTAPVKTLAQRSGGTGLIPGRVKPRTSKLVLVAADPPGV</sequence>
<protein>
    <submittedName>
        <fullName evidence="1">Uncharacterized protein</fullName>
    </submittedName>
</protein>